<dbReference type="Gene3D" id="3.30.710.10">
    <property type="entry name" value="Potassium Channel Kv1.1, Chain A"/>
    <property type="match status" value="1"/>
</dbReference>
<accession>A0A1V6NQL9</accession>
<name>A0A1V6NQL9_PENPO</name>
<organism evidence="2 3">
    <name type="scientific">Penicillium polonicum</name>
    <dbReference type="NCBI Taxonomy" id="60169"/>
    <lineage>
        <taxon>Eukaryota</taxon>
        <taxon>Fungi</taxon>
        <taxon>Dikarya</taxon>
        <taxon>Ascomycota</taxon>
        <taxon>Pezizomycotina</taxon>
        <taxon>Eurotiomycetes</taxon>
        <taxon>Eurotiomycetidae</taxon>
        <taxon>Eurotiales</taxon>
        <taxon>Aspergillaceae</taxon>
        <taxon>Penicillium</taxon>
    </lineage>
</organism>
<dbReference type="PANTHER" id="PTHR47843">
    <property type="entry name" value="BTB DOMAIN-CONTAINING PROTEIN-RELATED"/>
    <property type="match status" value="1"/>
</dbReference>
<dbReference type="OrthoDB" id="6359816at2759"/>
<keyword evidence="3" id="KW-1185">Reference proteome</keyword>
<dbReference type="Pfam" id="PF00651">
    <property type="entry name" value="BTB"/>
    <property type="match status" value="1"/>
</dbReference>
<dbReference type="CDD" id="cd18186">
    <property type="entry name" value="BTB_POZ_ZBTB_KLHL-like"/>
    <property type="match status" value="1"/>
</dbReference>
<dbReference type="EMBL" id="MDYM01000004">
    <property type="protein sequence ID" value="OQD66686.1"/>
    <property type="molecule type" value="Genomic_DNA"/>
</dbReference>
<gene>
    <name evidence="2" type="ORF">PENPOL_c004G04449</name>
</gene>
<dbReference type="AlphaFoldDB" id="A0A1V6NQL9"/>
<sequence length="326" mass="35825">MSLHTTLTLTTTITLTLTLTTTITLTLTLTTTIALTLINAVTFTSAITLAIRVHKPKESQVLTSSRSATAPSRCLRSDPKYSDFTIVCEGEEYAVHRCIICPRSSFFAKACDGGFEESVTNRVVLHEKPALVKGMIDYLYTLDYEVKLPPPEPTLPQQTDGEKARDNPGMPANMPEDAGTACGILSFHILMYSLADRMFIHGLKALSKEKVEQELAQRLDARAFPHAIYEIYSSTPASDRGLRDLVVRITMDNLVSLRTGAKKMNSTEAGTVEESGPAAFPDSLYLADLRIACQVKPMRLGLLTQSTLTRRDIHQSPRPTIAEPPP</sequence>
<dbReference type="InterPro" id="IPR000210">
    <property type="entry name" value="BTB/POZ_dom"/>
</dbReference>
<dbReference type="PROSITE" id="PS50097">
    <property type="entry name" value="BTB"/>
    <property type="match status" value="1"/>
</dbReference>
<comment type="caution">
    <text evidence="2">The sequence shown here is derived from an EMBL/GenBank/DDBJ whole genome shotgun (WGS) entry which is preliminary data.</text>
</comment>
<proteinExistence type="predicted"/>
<dbReference type="InterPro" id="IPR011333">
    <property type="entry name" value="SKP1/BTB/POZ_sf"/>
</dbReference>
<dbReference type="SUPFAM" id="SSF54695">
    <property type="entry name" value="POZ domain"/>
    <property type="match status" value="1"/>
</dbReference>
<reference evidence="3" key="1">
    <citation type="journal article" date="2017" name="Nat. Microbiol.">
        <title>Global analysis of biosynthetic gene clusters reveals vast potential of secondary metabolite production in Penicillium species.</title>
        <authorList>
            <person name="Nielsen J.C."/>
            <person name="Grijseels S."/>
            <person name="Prigent S."/>
            <person name="Ji B."/>
            <person name="Dainat J."/>
            <person name="Nielsen K.F."/>
            <person name="Frisvad J.C."/>
            <person name="Workman M."/>
            <person name="Nielsen J."/>
        </authorList>
    </citation>
    <scope>NUCLEOTIDE SEQUENCE [LARGE SCALE GENOMIC DNA]</scope>
    <source>
        <strain evidence="3">IBT 4502</strain>
    </source>
</reference>
<protein>
    <recommendedName>
        <fullName evidence="1">BTB domain-containing protein</fullName>
    </recommendedName>
</protein>
<dbReference type="STRING" id="60169.A0A1V6NQL9"/>
<evidence type="ECO:0000259" key="1">
    <source>
        <dbReference type="PROSITE" id="PS50097"/>
    </source>
</evidence>
<evidence type="ECO:0000313" key="3">
    <source>
        <dbReference type="Proteomes" id="UP000191408"/>
    </source>
</evidence>
<dbReference type="Proteomes" id="UP000191408">
    <property type="component" value="Unassembled WGS sequence"/>
</dbReference>
<evidence type="ECO:0000313" key="2">
    <source>
        <dbReference type="EMBL" id="OQD66686.1"/>
    </source>
</evidence>
<feature type="domain" description="BTB" evidence="1">
    <location>
        <begin position="82"/>
        <end position="148"/>
    </location>
</feature>
<dbReference type="PANTHER" id="PTHR47843:SF5">
    <property type="entry name" value="BTB_POZ DOMAIN PROTEIN"/>
    <property type="match status" value="1"/>
</dbReference>